<organism evidence="1">
    <name type="scientific">Myoviridae sp. ctEBR14</name>
    <dbReference type="NCBI Taxonomy" id="2825060"/>
    <lineage>
        <taxon>Viruses</taxon>
        <taxon>Duplodnaviria</taxon>
        <taxon>Heunggongvirae</taxon>
        <taxon>Uroviricota</taxon>
        <taxon>Caudoviricetes</taxon>
    </lineage>
</organism>
<proteinExistence type="predicted"/>
<accession>A0A8S5NVU4</accession>
<dbReference type="EMBL" id="BK015269">
    <property type="protein sequence ID" value="DAD98886.1"/>
    <property type="molecule type" value="Genomic_DNA"/>
</dbReference>
<sequence>MHCKVFQKWVNVIVFPEDIKLIDAIEVIQKYIEMGVINENQ</sequence>
<evidence type="ECO:0000313" key="1">
    <source>
        <dbReference type="EMBL" id="DAD98886.1"/>
    </source>
</evidence>
<reference evidence="1" key="1">
    <citation type="journal article" date="2021" name="Proc. Natl. Acad. Sci. U.S.A.">
        <title>A Catalog of Tens of Thousands of Viruses from Human Metagenomes Reveals Hidden Associations with Chronic Diseases.</title>
        <authorList>
            <person name="Tisza M.J."/>
            <person name="Buck C.B."/>
        </authorList>
    </citation>
    <scope>NUCLEOTIDE SEQUENCE</scope>
    <source>
        <strain evidence="1">CtEBR14</strain>
    </source>
</reference>
<name>A0A8S5NVU4_9CAUD</name>
<protein>
    <submittedName>
        <fullName evidence="1">Uncharacterized protein</fullName>
    </submittedName>
</protein>